<organism evidence="5 6">
    <name type="scientific">Desertihabitans brevis</name>
    <dbReference type="NCBI Taxonomy" id="2268447"/>
    <lineage>
        <taxon>Bacteria</taxon>
        <taxon>Bacillati</taxon>
        <taxon>Actinomycetota</taxon>
        <taxon>Actinomycetes</taxon>
        <taxon>Propionibacteriales</taxon>
        <taxon>Propionibacteriaceae</taxon>
        <taxon>Desertihabitans</taxon>
    </lineage>
</organism>
<gene>
    <name evidence="5" type="ORF">DT076_10160</name>
</gene>
<sequence length="180" mass="20187">MRWTRQLTEDVVLRPVTLDDAAALATAYADSWLHLAPWEPERPASWFTAEGQRREVEAHQRATGEGAGLWLVLVEQTTVVGRVSLTGIVRRAFQSANLGYWTAATHTGRGLMTRAVDAAAAIARDELGLHRLQAGTLLHNVASQRVLRRCGFTEIGVAERYLRIGGRWQDHRLFQRILHD</sequence>
<comment type="caution">
    <text evidence="5">The sequence shown here is derived from an EMBL/GenBank/DDBJ whole genome shotgun (WGS) entry which is preliminary data.</text>
</comment>
<proteinExistence type="inferred from homology"/>
<dbReference type="PANTHER" id="PTHR43792">
    <property type="entry name" value="GNAT FAMILY, PUTATIVE (AFU_ORTHOLOGUE AFUA_3G00765)-RELATED-RELATED"/>
    <property type="match status" value="1"/>
</dbReference>
<evidence type="ECO:0000259" key="4">
    <source>
        <dbReference type="PROSITE" id="PS51186"/>
    </source>
</evidence>
<keyword evidence="6" id="KW-1185">Reference proteome</keyword>
<reference evidence="5 6" key="1">
    <citation type="submission" date="2018-07" db="EMBL/GenBank/DDBJ databases">
        <title>Desertimonas flava gen. nov. sp. nov.</title>
        <authorList>
            <person name="Liu S."/>
        </authorList>
    </citation>
    <scope>NUCLEOTIDE SEQUENCE [LARGE SCALE GENOMIC DNA]</scope>
    <source>
        <strain evidence="5 6">16Sb5-5</strain>
    </source>
</reference>
<dbReference type="PANTHER" id="PTHR43792:SF8">
    <property type="entry name" value="[RIBOSOMAL PROTEIN US5]-ALANINE N-ACETYLTRANSFERASE"/>
    <property type="match status" value="1"/>
</dbReference>
<evidence type="ECO:0000313" key="5">
    <source>
        <dbReference type="EMBL" id="RCK69785.1"/>
    </source>
</evidence>
<dbReference type="RefSeq" id="WP_114126542.1">
    <property type="nucleotide sequence ID" value="NZ_QOUI01000005.1"/>
</dbReference>
<dbReference type="Pfam" id="PF13302">
    <property type="entry name" value="Acetyltransf_3"/>
    <property type="match status" value="1"/>
</dbReference>
<dbReference type="EMBL" id="QOUI01000005">
    <property type="protein sequence ID" value="RCK69785.1"/>
    <property type="molecule type" value="Genomic_DNA"/>
</dbReference>
<evidence type="ECO:0000313" key="6">
    <source>
        <dbReference type="Proteomes" id="UP000252770"/>
    </source>
</evidence>
<dbReference type="SUPFAM" id="SSF55729">
    <property type="entry name" value="Acyl-CoA N-acyltransferases (Nat)"/>
    <property type="match status" value="1"/>
</dbReference>
<evidence type="ECO:0000256" key="1">
    <source>
        <dbReference type="ARBA" id="ARBA00022679"/>
    </source>
</evidence>
<evidence type="ECO:0000256" key="3">
    <source>
        <dbReference type="ARBA" id="ARBA00038502"/>
    </source>
</evidence>
<evidence type="ECO:0000256" key="2">
    <source>
        <dbReference type="ARBA" id="ARBA00023315"/>
    </source>
</evidence>
<protein>
    <submittedName>
        <fullName evidence="5">N-acetyltransferase</fullName>
    </submittedName>
</protein>
<dbReference type="GO" id="GO:0005737">
    <property type="term" value="C:cytoplasm"/>
    <property type="evidence" value="ECO:0007669"/>
    <property type="project" value="TreeGrafter"/>
</dbReference>
<keyword evidence="2" id="KW-0012">Acyltransferase</keyword>
<keyword evidence="1 5" id="KW-0808">Transferase</keyword>
<accession>A0A367YV68</accession>
<dbReference type="InterPro" id="IPR000182">
    <property type="entry name" value="GNAT_dom"/>
</dbReference>
<comment type="similarity">
    <text evidence="3">Belongs to the acetyltransferase family. RimJ subfamily.</text>
</comment>
<name>A0A367YV68_9ACTN</name>
<feature type="domain" description="N-acetyltransferase" evidence="4">
    <location>
        <begin position="11"/>
        <end position="179"/>
    </location>
</feature>
<dbReference type="InterPro" id="IPR051531">
    <property type="entry name" value="N-acetyltransferase"/>
</dbReference>
<dbReference type="InterPro" id="IPR016181">
    <property type="entry name" value="Acyl_CoA_acyltransferase"/>
</dbReference>
<dbReference type="Gene3D" id="3.40.630.30">
    <property type="match status" value="1"/>
</dbReference>
<dbReference type="GO" id="GO:0008999">
    <property type="term" value="F:protein-N-terminal-alanine acetyltransferase activity"/>
    <property type="evidence" value="ECO:0007669"/>
    <property type="project" value="TreeGrafter"/>
</dbReference>
<dbReference type="AlphaFoldDB" id="A0A367YV68"/>
<dbReference type="PROSITE" id="PS51186">
    <property type="entry name" value="GNAT"/>
    <property type="match status" value="1"/>
</dbReference>
<dbReference type="Proteomes" id="UP000252770">
    <property type="component" value="Unassembled WGS sequence"/>
</dbReference>